<accession>A0AAD2GXA8</accession>
<keyword evidence="3" id="KW-1185">Reference proteome</keyword>
<reference evidence="2" key="1">
    <citation type="submission" date="2023-11" db="EMBL/GenBank/DDBJ databases">
        <authorList>
            <person name="De Vega J J."/>
            <person name="De Vega J J."/>
        </authorList>
    </citation>
    <scope>NUCLEOTIDE SEQUENCE</scope>
</reference>
<dbReference type="AlphaFoldDB" id="A0AAD2GXA8"/>
<dbReference type="EMBL" id="CAVNYO010000048">
    <property type="protein sequence ID" value="CAK5264108.1"/>
    <property type="molecule type" value="Genomic_DNA"/>
</dbReference>
<sequence length="144" mass="14761">SPPLLRTPLSCQQSASAELLRPAMGDTLCSGILYLMTCCCCCSSSDPGSDGSGLCASTSVFPCLSSSARNRDPREAALEREFLERGYRKDPGSGRITTARKDSDQAEKAGGTGTVSDPPGRIEGLPRVGAGGVAGDGNSAGINF</sequence>
<evidence type="ECO:0000313" key="3">
    <source>
        <dbReference type="Proteomes" id="UP001295794"/>
    </source>
</evidence>
<organism evidence="2 3">
    <name type="scientific">Mycena citricolor</name>
    <dbReference type="NCBI Taxonomy" id="2018698"/>
    <lineage>
        <taxon>Eukaryota</taxon>
        <taxon>Fungi</taxon>
        <taxon>Dikarya</taxon>
        <taxon>Basidiomycota</taxon>
        <taxon>Agaricomycotina</taxon>
        <taxon>Agaricomycetes</taxon>
        <taxon>Agaricomycetidae</taxon>
        <taxon>Agaricales</taxon>
        <taxon>Marasmiineae</taxon>
        <taxon>Mycenaceae</taxon>
        <taxon>Mycena</taxon>
    </lineage>
</organism>
<proteinExistence type="predicted"/>
<name>A0AAD2GXA8_9AGAR</name>
<feature type="compositionally biased region" description="Basic and acidic residues" evidence="1">
    <location>
        <begin position="82"/>
        <end position="92"/>
    </location>
</feature>
<comment type="caution">
    <text evidence="2">The sequence shown here is derived from an EMBL/GenBank/DDBJ whole genome shotgun (WGS) entry which is preliminary data.</text>
</comment>
<gene>
    <name evidence="2" type="ORF">MYCIT1_LOCUS4015</name>
</gene>
<evidence type="ECO:0000256" key="1">
    <source>
        <dbReference type="SAM" id="MobiDB-lite"/>
    </source>
</evidence>
<dbReference type="Proteomes" id="UP001295794">
    <property type="component" value="Unassembled WGS sequence"/>
</dbReference>
<protein>
    <submittedName>
        <fullName evidence="2">Uncharacterized protein</fullName>
    </submittedName>
</protein>
<feature type="non-terminal residue" evidence="2">
    <location>
        <position position="1"/>
    </location>
</feature>
<evidence type="ECO:0000313" key="2">
    <source>
        <dbReference type="EMBL" id="CAK5264108.1"/>
    </source>
</evidence>
<feature type="region of interest" description="Disordered" evidence="1">
    <location>
        <begin position="82"/>
        <end position="144"/>
    </location>
</feature>